<feature type="compositionally biased region" description="Basic and acidic residues" evidence="1">
    <location>
        <begin position="58"/>
        <end position="73"/>
    </location>
</feature>
<sequence>MCIKGNKRAKKEDVVVAYGDGQFGSTMNGNRAAPVKKLRKHLRRYATVVTVDEYRTSRVCSKHSEQQRDRTGLGDEEDKGGGTSAPDLIHIHAQRDANGAKGPSLHLLHYSATSVIQRCERGSEHCVDILVDARPW</sequence>
<reference evidence="2" key="1">
    <citation type="submission" date="2023-03" db="EMBL/GenBank/DDBJ databases">
        <title>Near-Complete genome sequence of Lipomyces tetrasporous NRRL Y-64009, an oleaginous yeast capable of growing on lignocellulosic hydrolysates.</title>
        <authorList>
            <consortium name="Lawrence Berkeley National Laboratory"/>
            <person name="Jagtap S.S."/>
            <person name="Liu J.-J."/>
            <person name="Walukiewicz H.E."/>
            <person name="Pangilinan J."/>
            <person name="Lipzen A."/>
            <person name="Ahrendt S."/>
            <person name="Koriabine M."/>
            <person name="Cobaugh K."/>
            <person name="Salamov A."/>
            <person name="Yoshinaga Y."/>
            <person name="Ng V."/>
            <person name="Daum C."/>
            <person name="Grigoriev I.V."/>
            <person name="Slininger P.J."/>
            <person name="Dien B.S."/>
            <person name="Jin Y.-S."/>
            <person name="Rao C.V."/>
        </authorList>
    </citation>
    <scope>NUCLEOTIDE SEQUENCE</scope>
    <source>
        <strain evidence="2">NRRL Y-64009</strain>
    </source>
</reference>
<proteinExistence type="predicted"/>
<name>A0AAD7QPB6_9ASCO</name>
<protein>
    <submittedName>
        <fullName evidence="2">Uncharacterized protein</fullName>
    </submittedName>
</protein>
<dbReference type="GeneID" id="80883743"/>
<accession>A0AAD7QPB6</accession>
<gene>
    <name evidence="2" type="ORF">POJ06DRAFT_261146</name>
</gene>
<comment type="caution">
    <text evidence="2">The sequence shown here is derived from an EMBL/GenBank/DDBJ whole genome shotgun (WGS) entry which is preliminary data.</text>
</comment>
<dbReference type="EMBL" id="JARPMG010000011">
    <property type="protein sequence ID" value="KAJ8097352.1"/>
    <property type="molecule type" value="Genomic_DNA"/>
</dbReference>
<dbReference type="AlphaFoldDB" id="A0AAD7QPB6"/>
<dbReference type="RefSeq" id="XP_056040802.1">
    <property type="nucleotide sequence ID" value="XM_056188577.1"/>
</dbReference>
<dbReference type="Proteomes" id="UP001217417">
    <property type="component" value="Unassembled WGS sequence"/>
</dbReference>
<organism evidence="2 3">
    <name type="scientific">Lipomyces tetrasporus</name>
    <dbReference type="NCBI Taxonomy" id="54092"/>
    <lineage>
        <taxon>Eukaryota</taxon>
        <taxon>Fungi</taxon>
        <taxon>Dikarya</taxon>
        <taxon>Ascomycota</taxon>
        <taxon>Saccharomycotina</taxon>
        <taxon>Lipomycetes</taxon>
        <taxon>Lipomycetales</taxon>
        <taxon>Lipomycetaceae</taxon>
        <taxon>Lipomyces</taxon>
    </lineage>
</organism>
<evidence type="ECO:0000313" key="3">
    <source>
        <dbReference type="Proteomes" id="UP001217417"/>
    </source>
</evidence>
<evidence type="ECO:0000256" key="1">
    <source>
        <dbReference type="SAM" id="MobiDB-lite"/>
    </source>
</evidence>
<evidence type="ECO:0000313" key="2">
    <source>
        <dbReference type="EMBL" id="KAJ8097352.1"/>
    </source>
</evidence>
<keyword evidence="3" id="KW-1185">Reference proteome</keyword>
<feature type="region of interest" description="Disordered" evidence="1">
    <location>
        <begin position="58"/>
        <end position="87"/>
    </location>
</feature>